<gene>
    <name evidence="2" type="ORF">MCOR_31594</name>
</gene>
<dbReference type="SUPFAM" id="SSF53448">
    <property type="entry name" value="Nucleotide-diphospho-sugar transferases"/>
    <property type="match status" value="1"/>
</dbReference>
<protein>
    <submittedName>
        <fullName evidence="2">XXYLT1</fullName>
        <ecNumber evidence="2">2.4.2.-</ecNumber>
    </submittedName>
</protein>
<reference evidence="2 3" key="1">
    <citation type="submission" date="2020-06" db="EMBL/GenBank/DDBJ databases">
        <authorList>
            <person name="Li R."/>
            <person name="Bekaert M."/>
        </authorList>
    </citation>
    <scope>NUCLEOTIDE SEQUENCE [LARGE SCALE GENOMIC DNA]</scope>
    <source>
        <strain evidence="3">wild</strain>
    </source>
</reference>
<proteinExistence type="predicted"/>
<dbReference type="EC" id="2.4.2.-" evidence="2"/>
<dbReference type="Proteomes" id="UP000507470">
    <property type="component" value="Unassembled WGS sequence"/>
</dbReference>
<dbReference type="GO" id="GO:0016266">
    <property type="term" value="P:protein O-linked glycosylation via N-acetyl-galactosamine"/>
    <property type="evidence" value="ECO:0007669"/>
    <property type="project" value="TreeGrafter"/>
</dbReference>
<dbReference type="PANTHER" id="PTHR46612:SF1">
    <property type="entry name" value="XYLOSIDE XYLOSYLTRANSFERASE 1"/>
    <property type="match status" value="1"/>
</dbReference>
<dbReference type="AlphaFoldDB" id="A0A6J8CNX1"/>
<dbReference type="GO" id="GO:0140560">
    <property type="term" value="F:xylosyl alpha-1,3-xylosyltransferase activity"/>
    <property type="evidence" value="ECO:0007669"/>
    <property type="project" value="TreeGrafter"/>
</dbReference>
<name>A0A6J8CNX1_MYTCO</name>
<keyword evidence="1" id="KW-0812">Transmembrane</keyword>
<keyword evidence="3" id="KW-1185">Reference proteome</keyword>
<dbReference type="InterPro" id="IPR042465">
    <property type="entry name" value="XXLT1"/>
</dbReference>
<dbReference type="Pfam" id="PF01501">
    <property type="entry name" value="Glyco_transf_8"/>
    <property type="match status" value="1"/>
</dbReference>
<accession>A0A6J8CNX1</accession>
<keyword evidence="2" id="KW-0808">Transferase</keyword>
<sequence length="370" mass="42443">MRSSGVLKILAFLITCVLIIICYQILLTTSIFNHIDSKIPQPDPVPLGKGVGNVKVFLENELQGTATAQKNEPIHEINVVITFTNAKDNTNLQQKFQTTVLSMFKWTTLPVNIYIIGDQASQVLADAILKQAVSKYDKQYKLVKLDTDDLAKKLHEVIKEMQQHFSYKPGAYYSHSLFFLSIAIHRVMPETLHRVIMMDADLKFNNDVKELFELFDNFSDTNVMGIARENQPVYRHVLSVYRSANPGTRVGDPPPNGITGFNSGVLLLNLDKMRKSELYNSLINPQVVKDLTKKYSFQGHLGDQDFFTLLSLEHENLFYILPCTWNRQLCVWWRDKGYESVFDLYFKCEGHINIYHGNGNTDIPKLDWEK</sequence>
<keyword evidence="1" id="KW-1133">Transmembrane helix</keyword>
<dbReference type="EMBL" id="CACVKT020005665">
    <property type="protein sequence ID" value="CAC5397126.1"/>
    <property type="molecule type" value="Genomic_DNA"/>
</dbReference>
<dbReference type="InterPro" id="IPR002495">
    <property type="entry name" value="Glyco_trans_8"/>
</dbReference>
<dbReference type="GO" id="GO:0005789">
    <property type="term" value="C:endoplasmic reticulum membrane"/>
    <property type="evidence" value="ECO:0007669"/>
    <property type="project" value="TreeGrafter"/>
</dbReference>
<evidence type="ECO:0000313" key="3">
    <source>
        <dbReference type="Proteomes" id="UP000507470"/>
    </source>
</evidence>
<feature type="transmembrane region" description="Helical" evidence="1">
    <location>
        <begin position="7"/>
        <end position="26"/>
    </location>
</feature>
<organism evidence="2 3">
    <name type="scientific">Mytilus coruscus</name>
    <name type="common">Sea mussel</name>
    <dbReference type="NCBI Taxonomy" id="42192"/>
    <lineage>
        <taxon>Eukaryota</taxon>
        <taxon>Metazoa</taxon>
        <taxon>Spiralia</taxon>
        <taxon>Lophotrochozoa</taxon>
        <taxon>Mollusca</taxon>
        <taxon>Bivalvia</taxon>
        <taxon>Autobranchia</taxon>
        <taxon>Pteriomorphia</taxon>
        <taxon>Mytilida</taxon>
        <taxon>Mytiloidea</taxon>
        <taxon>Mytilidae</taxon>
        <taxon>Mytilinae</taxon>
        <taxon>Mytilus</taxon>
    </lineage>
</organism>
<dbReference type="InterPro" id="IPR029044">
    <property type="entry name" value="Nucleotide-diphossugar_trans"/>
</dbReference>
<evidence type="ECO:0000313" key="2">
    <source>
        <dbReference type="EMBL" id="CAC5397126.1"/>
    </source>
</evidence>
<keyword evidence="2" id="KW-0328">Glycosyltransferase</keyword>
<dbReference type="Gene3D" id="3.90.550.10">
    <property type="entry name" value="Spore Coat Polysaccharide Biosynthesis Protein SpsA, Chain A"/>
    <property type="match status" value="1"/>
</dbReference>
<keyword evidence="1" id="KW-0472">Membrane</keyword>
<evidence type="ECO:0000256" key="1">
    <source>
        <dbReference type="SAM" id="Phobius"/>
    </source>
</evidence>
<dbReference type="PANTHER" id="PTHR46612">
    <property type="entry name" value="XYLOSIDE XYLOSYLTRANSFERASE 1"/>
    <property type="match status" value="1"/>
</dbReference>
<dbReference type="OrthoDB" id="411524at2759"/>